<dbReference type="STRING" id="161895.CPHO_03370"/>
<gene>
    <name evidence="4" type="ORF">CPHO_03370</name>
</gene>
<dbReference type="KEGG" id="cpho:CPHO_03370"/>
<dbReference type="Pfam" id="PF22515">
    <property type="entry name" value="DUF6996"/>
    <property type="match status" value="1"/>
</dbReference>
<keyword evidence="5" id="KW-1185">Reference proteome</keyword>
<evidence type="ECO:0008006" key="6">
    <source>
        <dbReference type="Google" id="ProtNLM"/>
    </source>
</evidence>
<feature type="domain" description="DUF6996" evidence="1">
    <location>
        <begin position="20"/>
        <end position="88"/>
    </location>
</feature>
<protein>
    <recommendedName>
        <fullName evidence="6">Translation elongation factor</fullName>
    </recommendedName>
</protein>
<dbReference type="Pfam" id="PF23871">
    <property type="entry name" value="DUF7226"/>
    <property type="match status" value="1"/>
</dbReference>
<reference evidence="4 5" key="1">
    <citation type="submission" date="2014-08" db="EMBL/GenBank/DDBJ databases">
        <title>Complete genome sequence of Corynebacterium phocae M408/89/1(T)(=DSM 44612(T)), isolated from the common seal (Phoca vitulina).</title>
        <authorList>
            <person name="Ruckert C."/>
            <person name="Albersmeier A."/>
            <person name="Winkler A."/>
            <person name="Kalinowski J."/>
        </authorList>
    </citation>
    <scope>NUCLEOTIDE SEQUENCE [LARGE SCALE GENOMIC DNA]</scope>
    <source>
        <strain evidence="4 5">M408/89/1</strain>
    </source>
</reference>
<proteinExistence type="predicted"/>
<evidence type="ECO:0000313" key="5">
    <source>
        <dbReference type="Proteomes" id="UP000185491"/>
    </source>
</evidence>
<feature type="domain" description="DUF7226" evidence="3">
    <location>
        <begin position="290"/>
        <end position="419"/>
    </location>
</feature>
<dbReference type="EMBL" id="CP009249">
    <property type="protein sequence ID" value="APT92090.1"/>
    <property type="molecule type" value="Genomic_DNA"/>
</dbReference>
<accession>A0A1L7D1X6</accession>
<dbReference type="REBASE" id="182353">
    <property type="entry name" value="Cph44612ORF3375P"/>
</dbReference>
<sequence>MPPNAARFPRSWCAIMGLNDTGWEKVLAAHRAALARDGYFTISSRELGKISGREPRLMAKHDFSTAVPAPLRQAGLNVIPVSRSHYLVGKFSLFHPFPDISGPVKTLRIPPGIETMGRITSEAVALNAGVVAGMLDDFLGHGPYYPTMSGRMSTLDIPLRLAGRDFTVERAQMEIDGGFESLHHLVIVEAKNHISRDFNIRQLYFPFRRFQLSLSKPVVPVYMVYTNGLVNLYRFEFTDPSNLHSIRLVDSARYALAPSLLQAQTLLEAVRAVSVVDTPVAFPQADNFGRVINLVELLEQRPLSKAEICAEYDFTPRQADYYCAAARYLGLVDDSLRLTLPGAQLVSAESRDSRNLVLIRALAARPVFHDVLAQAFASGQVPAPAVIANAISALGLSDSTCRRRAKTVHSWATWAMELAQPG</sequence>
<dbReference type="AlphaFoldDB" id="A0A1L7D1X6"/>
<dbReference type="Pfam" id="PF22518">
    <property type="entry name" value="DUF6997"/>
    <property type="match status" value="1"/>
</dbReference>
<dbReference type="Proteomes" id="UP000185491">
    <property type="component" value="Chromosome"/>
</dbReference>
<evidence type="ECO:0000259" key="1">
    <source>
        <dbReference type="Pfam" id="PF22515"/>
    </source>
</evidence>
<dbReference type="InterPro" id="IPR055650">
    <property type="entry name" value="DUF7226"/>
</dbReference>
<feature type="domain" description="DUF6997" evidence="2">
    <location>
        <begin position="89"/>
        <end position="254"/>
    </location>
</feature>
<dbReference type="InterPro" id="IPR054266">
    <property type="entry name" value="DUF6997"/>
</dbReference>
<organism evidence="4 5">
    <name type="scientific">Corynebacterium phocae</name>
    <dbReference type="NCBI Taxonomy" id="161895"/>
    <lineage>
        <taxon>Bacteria</taxon>
        <taxon>Bacillati</taxon>
        <taxon>Actinomycetota</taxon>
        <taxon>Actinomycetes</taxon>
        <taxon>Mycobacteriales</taxon>
        <taxon>Corynebacteriaceae</taxon>
        <taxon>Corynebacterium</taxon>
    </lineage>
</organism>
<evidence type="ECO:0000259" key="2">
    <source>
        <dbReference type="Pfam" id="PF22518"/>
    </source>
</evidence>
<name>A0A1L7D1X6_9CORY</name>
<evidence type="ECO:0000313" key="4">
    <source>
        <dbReference type="EMBL" id="APT92090.1"/>
    </source>
</evidence>
<evidence type="ECO:0000259" key="3">
    <source>
        <dbReference type="Pfam" id="PF23871"/>
    </source>
</evidence>
<dbReference type="InterPro" id="IPR054265">
    <property type="entry name" value="DUF6996"/>
</dbReference>